<keyword evidence="1" id="KW-0732">Signal</keyword>
<evidence type="ECO:0000256" key="1">
    <source>
        <dbReference type="SAM" id="SignalP"/>
    </source>
</evidence>
<gene>
    <name evidence="3" type="ORF">EM308_13310</name>
</gene>
<evidence type="ECO:0000313" key="3">
    <source>
        <dbReference type="EMBL" id="AOW10400.1"/>
    </source>
</evidence>
<dbReference type="SUPFAM" id="SSF51126">
    <property type="entry name" value="Pectin lyase-like"/>
    <property type="match status" value="1"/>
</dbReference>
<evidence type="ECO:0000313" key="4">
    <source>
        <dbReference type="Proteomes" id="UP000175968"/>
    </source>
</evidence>
<dbReference type="EMBL" id="CP017479">
    <property type="protein sequence ID" value="AOW10400.1"/>
    <property type="molecule type" value="Genomic_DNA"/>
</dbReference>
<dbReference type="RefSeq" id="WP_035635054.1">
    <property type="nucleotide sequence ID" value="NZ_CP017479.1"/>
</dbReference>
<dbReference type="Proteomes" id="UP000175968">
    <property type="component" value="Chromosome"/>
</dbReference>
<dbReference type="InterPro" id="IPR032532">
    <property type="entry name" value="DUF4955"/>
</dbReference>
<organism evidence="3 4">
    <name type="scientific">Flavobacterium gilvum</name>
    <dbReference type="NCBI Taxonomy" id="1492737"/>
    <lineage>
        <taxon>Bacteria</taxon>
        <taxon>Pseudomonadati</taxon>
        <taxon>Bacteroidota</taxon>
        <taxon>Flavobacteriia</taxon>
        <taxon>Flavobacteriales</taxon>
        <taxon>Flavobacteriaceae</taxon>
        <taxon>Flavobacterium</taxon>
    </lineage>
</organism>
<sequence length="591" mass="66589">MKVKKENINKMLVCMFLVVISFQCFSQQEAAIYTAFKKDSKKCDLPDFSYAGYRYGEQPVPNITKNVIDVTKFGIKTNTMKDQTKEVQQLIDKVGADGGGVLYFPKGVYYFNMNPREKQFLQINHSNVVLRGEENSSNGTVFFDGYPLTQDDVSPWLSPALIQTATKLQRTESFWGIDYPKNATNNSEVISTNAGVVNGEIQEAKILTQFIKNAKKGDRTLWLKSSEHLSANDYVLLGLYNSDETGTLIKSIISPITAFYDFEASAKSAGPSSAPSYQWLVQIESINKNKITLKQPLRRDFDLKYKPVVAKAEMLSEIGIENIYLKSGWAGYYCHHGCEGGGKYQGQEMDYGWNAINFCRVANGWIKNVTLENFTSPIYLLDSRNVTVDGAEFLGFDGHSGVKIYSHACDNLIQNLNFKNNFTHVLSGEGNAYGNVFRNVDYKAVSGKPGLFDFHGFSDRRFSPPAENLFENIKGLNKISGGGAPNNLPHTANFNTWWNVELADFNDKDSEMFYSWQSPVKGLVKDNLSHQMYPKSILAGVYQPQFEVTINGNQADTNDEWIYTENFNKGKVYPLSLYDAQLKMRLNKVTK</sequence>
<dbReference type="InterPro" id="IPR011050">
    <property type="entry name" value="Pectin_lyase_fold/virulence"/>
</dbReference>
<feature type="chain" id="PRO_5042292390" description="DUF4955 domain-containing protein" evidence="1">
    <location>
        <begin position="27"/>
        <end position="591"/>
    </location>
</feature>
<feature type="signal peptide" evidence="1">
    <location>
        <begin position="1"/>
        <end position="26"/>
    </location>
</feature>
<dbReference type="Gene3D" id="2.160.20.10">
    <property type="entry name" value="Single-stranded right-handed beta-helix, Pectin lyase-like"/>
    <property type="match status" value="2"/>
</dbReference>
<reference evidence="3 4" key="1">
    <citation type="submission" date="2016-10" db="EMBL/GenBank/DDBJ databases">
        <title>Flavobacterium gilvum sp. nov., isolated from stream water.</title>
        <authorList>
            <person name="Shin S.-K."/>
            <person name="Cho Y.-J."/>
            <person name="Yi H."/>
        </authorList>
    </citation>
    <scope>NUCLEOTIDE SEQUENCE [LARGE SCALE GENOMIC DNA]</scope>
    <source>
        <strain evidence="3 4">EM1308</strain>
    </source>
</reference>
<dbReference type="InterPro" id="IPR012334">
    <property type="entry name" value="Pectin_lyas_fold"/>
</dbReference>
<dbReference type="Pfam" id="PF16315">
    <property type="entry name" value="DUF4955"/>
    <property type="match status" value="1"/>
</dbReference>
<proteinExistence type="predicted"/>
<evidence type="ECO:0000259" key="2">
    <source>
        <dbReference type="Pfam" id="PF16315"/>
    </source>
</evidence>
<name>A0AAC9I5C5_9FLAO</name>
<keyword evidence="4" id="KW-1185">Reference proteome</keyword>
<protein>
    <recommendedName>
        <fullName evidence="2">DUF4955 domain-containing protein</fullName>
    </recommendedName>
</protein>
<dbReference type="KEGG" id="fgl:EM308_13310"/>
<feature type="domain" description="DUF4955" evidence="2">
    <location>
        <begin position="463"/>
        <end position="589"/>
    </location>
</feature>
<dbReference type="AlphaFoldDB" id="A0AAC9I5C5"/>
<accession>A0AAC9I5C5</accession>